<organism evidence="1 2">
    <name type="scientific">Pyrobaculum ferrireducens</name>
    <dbReference type="NCBI Taxonomy" id="1104324"/>
    <lineage>
        <taxon>Archaea</taxon>
        <taxon>Thermoproteota</taxon>
        <taxon>Thermoprotei</taxon>
        <taxon>Thermoproteales</taxon>
        <taxon>Thermoproteaceae</taxon>
        <taxon>Pyrobaculum</taxon>
    </lineage>
</organism>
<dbReference type="InterPro" id="IPR016181">
    <property type="entry name" value="Acyl_CoA_acyltransferase"/>
</dbReference>
<evidence type="ECO:0000313" key="1">
    <source>
        <dbReference type="EMBL" id="AET33988.1"/>
    </source>
</evidence>
<proteinExistence type="predicted"/>
<keyword evidence="2" id="KW-1185">Reference proteome</keyword>
<dbReference type="HOGENOM" id="CLU_121769_0_0_2"/>
<dbReference type="AlphaFoldDB" id="G7VDK9"/>
<dbReference type="Gene3D" id="3.40.630.30">
    <property type="match status" value="1"/>
</dbReference>
<name>G7VDK9_9CREN</name>
<dbReference type="SUPFAM" id="SSF55729">
    <property type="entry name" value="Acyl-CoA N-acyltransferases (Nat)"/>
    <property type="match status" value="1"/>
</dbReference>
<accession>G7VDK9</accession>
<dbReference type="RefSeq" id="WP_014289813.1">
    <property type="nucleotide sequence ID" value="NC_016645.1"/>
</dbReference>
<dbReference type="Pfam" id="PF06557">
    <property type="entry name" value="DUF1122"/>
    <property type="match status" value="1"/>
</dbReference>
<dbReference type="BioCyc" id="PSP1104324:GJSN-2548-MONOMER"/>
<reference evidence="1 2" key="1">
    <citation type="journal article" date="2012" name="J. Bacteriol.">
        <title>Complete genome sequence of strain 1860, a crenarchaeon of the genus pyrobaculum able to grow with various electron acceptors.</title>
        <authorList>
            <person name="Mardanov A.V."/>
            <person name="Gumerov V.M."/>
            <person name="Slobodkina G.B."/>
            <person name="Beletsky A.V."/>
            <person name="Bonch-Osmolovskaya E.A."/>
            <person name="Ravin N.V."/>
            <person name="Skryabin K.G."/>
        </authorList>
    </citation>
    <scope>NUCLEOTIDE SEQUENCE [LARGE SCALE GENOMIC DNA]</scope>
    <source>
        <strain evidence="1 2">1860</strain>
    </source>
</reference>
<dbReference type="KEGG" id="pyr:P186_2604"/>
<dbReference type="OrthoDB" id="26340at2157"/>
<dbReference type="eggNOG" id="arCOG01699">
    <property type="taxonomic scope" value="Archaea"/>
</dbReference>
<dbReference type="InterPro" id="IPR008304">
    <property type="entry name" value="UCP017998"/>
</dbReference>
<dbReference type="EMBL" id="CP003098">
    <property type="protein sequence ID" value="AET33988.1"/>
    <property type="molecule type" value="Genomic_DNA"/>
</dbReference>
<dbReference type="STRING" id="1104324.P186_2604"/>
<protein>
    <recommendedName>
        <fullName evidence="3">DUF1122 domain-containing protein</fullName>
    </recommendedName>
</protein>
<evidence type="ECO:0000313" key="2">
    <source>
        <dbReference type="Proteomes" id="UP000005867"/>
    </source>
</evidence>
<evidence type="ECO:0008006" key="3">
    <source>
        <dbReference type="Google" id="ProtNLM"/>
    </source>
</evidence>
<dbReference type="GeneID" id="11594205"/>
<sequence length="144" mass="16974">MLSQLTPQSFSPLRALFKKGRFKEEYNAELYIGQDLLCHVKIFTGRPPYYGPWAEVFNINPRYIATEWERHVYCVLHRHMEPGDVLYAEYVDDLQTFQALQRGEPPEATRLGRLLIHCGYRIVKNWYHPEGWLEGGMKLQAVKM</sequence>
<dbReference type="Proteomes" id="UP000005867">
    <property type="component" value="Chromosome"/>
</dbReference>
<gene>
    <name evidence="1" type="ORF">P186_2604</name>
</gene>